<dbReference type="OrthoDB" id="9829239at2"/>
<evidence type="ECO:0000313" key="2">
    <source>
        <dbReference type="Proteomes" id="UP000051682"/>
    </source>
</evidence>
<gene>
    <name evidence="1" type="ORF">AR438_11610</name>
</gene>
<dbReference type="STRING" id="452084.AR438_11610"/>
<dbReference type="Proteomes" id="UP000051682">
    <property type="component" value="Unassembled WGS sequence"/>
</dbReference>
<organism evidence="1 2">
    <name type="scientific">Chryseobacterium aquaticum</name>
    <dbReference type="NCBI Taxonomy" id="452084"/>
    <lineage>
        <taxon>Bacteria</taxon>
        <taxon>Pseudomonadati</taxon>
        <taxon>Bacteroidota</taxon>
        <taxon>Flavobacteriia</taxon>
        <taxon>Flavobacteriales</taxon>
        <taxon>Weeksellaceae</taxon>
        <taxon>Chryseobacterium group</taxon>
        <taxon>Chryseobacterium</taxon>
    </lineage>
</organism>
<sequence length="210" mass="24517">MIYHLYFDELDHDLLTSTTANLPISSHRFFQSSDGEIKQYFEVDTRVLYQELIDYQFQNIILFISSILENLVYLSETLVKKVSIHTKKNKPQSITMENFIELLGYLQRLKYRIYTDPISSCLQTHTIFLTRYLPTISIFRNRFIHGYAKNLFSDGYEYKISNVELPLTSASPDLSVSEFTKNIIENLKRLIPEFFTAITTKINASTDLPA</sequence>
<keyword evidence="2" id="KW-1185">Reference proteome</keyword>
<reference evidence="1 2" key="1">
    <citation type="submission" date="2015-10" db="EMBL/GenBank/DDBJ databases">
        <title>Chryseobacterium aquaticum genome.</title>
        <authorList>
            <person name="Newman J.D."/>
            <person name="Ferguson M.B."/>
            <person name="Miller J.R."/>
        </authorList>
    </citation>
    <scope>NUCLEOTIDE SEQUENCE [LARGE SCALE GENOMIC DNA]</scope>
    <source>
        <strain evidence="1 2">KCTC 12483</strain>
    </source>
</reference>
<comment type="caution">
    <text evidence="1">The sequence shown here is derived from an EMBL/GenBank/DDBJ whole genome shotgun (WGS) entry which is preliminary data.</text>
</comment>
<name>A0A0Q3KPW6_9FLAO</name>
<accession>A0A0Q3KPW6</accession>
<evidence type="ECO:0000313" key="1">
    <source>
        <dbReference type="EMBL" id="KQK26212.1"/>
    </source>
</evidence>
<protein>
    <recommendedName>
        <fullName evidence="3">MAE-28990/MAE-18760-like HEPN domain-containing protein</fullName>
    </recommendedName>
</protein>
<evidence type="ECO:0008006" key="3">
    <source>
        <dbReference type="Google" id="ProtNLM"/>
    </source>
</evidence>
<dbReference type="RefSeq" id="WP_056015254.1">
    <property type="nucleotide sequence ID" value="NZ_LLYZ01000005.1"/>
</dbReference>
<proteinExistence type="predicted"/>
<dbReference type="AlphaFoldDB" id="A0A0Q3KPW6"/>
<dbReference type="EMBL" id="LLYZ01000005">
    <property type="protein sequence ID" value="KQK26212.1"/>
    <property type="molecule type" value="Genomic_DNA"/>
</dbReference>